<dbReference type="EMBL" id="JADRCQ010000001">
    <property type="protein sequence ID" value="MBK5073230.1"/>
    <property type="molecule type" value="Genomic_DNA"/>
</dbReference>
<dbReference type="InterPro" id="IPR010633">
    <property type="entry name" value="Phage_lambda_GpZ"/>
</dbReference>
<keyword evidence="4" id="KW-1185">Reference proteome</keyword>
<protein>
    <submittedName>
        <fullName evidence="2">Phage tail protein</fullName>
    </submittedName>
</protein>
<organism evidence="2 3">
    <name type="scientific">Limnobaculum xujianqingii</name>
    <dbReference type="NCBI Taxonomy" id="2738837"/>
    <lineage>
        <taxon>Bacteria</taxon>
        <taxon>Pseudomonadati</taxon>
        <taxon>Pseudomonadota</taxon>
        <taxon>Gammaproteobacteria</taxon>
        <taxon>Enterobacterales</taxon>
        <taxon>Budviciaceae</taxon>
        <taxon>Limnobaculum</taxon>
    </lineage>
</organism>
<name>A0A9D7FTJ6_9GAMM</name>
<proteinExistence type="predicted"/>
<dbReference type="RefSeq" id="WP_228398088.1">
    <property type="nucleotide sequence ID" value="NZ_JADRCP010000001.1"/>
</dbReference>
<reference evidence="2 4" key="1">
    <citation type="submission" date="2020-11" db="EMBL/GenBank/DDBJ databases">
        <title>Insectihabitans protaetiae gen. nov. sp. nov. and Insectihabitans allomyrinae sp. nov., isolated from larvae of Protaetia brevitarsis seulensis and Allomyrina dichotoma, respectively.</title>
        <authorList>
            <person name="Lee S.D."/>
            <person name="Byeon Y.-S."/>
            <person name="Kim S.-M."/>
            <person name="Yang H.L."/>
            <person name="Kim I.S."/>
        </authorList>
    </citation>
    <scope>NUCLEOTIDE SEQUENCE</scope>
    <source>
        <strain evidence="2">CWB-B4</strain>
        <strain evidence="1 4">CWB-B43</strain>
    </source>
</reference>
<accession>A0A9D7FTJ6</accession>
<dbReference type="Pfam" id="PF06763">
    <property type="entry name" value="Minor_tail_Z"/>
    <property type="match status" value="1"/>
</dbReference>
<sequence length="196" mass="21545">MIRMRVDAGQMGISSRLLRQLGPNADKALADASNRTAAGMRTDATRLIVKDSGLKRPVIFTAFRIVKASGKVGGSSAQVIIDGSPLPLFLNAPKPSKPMTGKTKGGVTVKLGARRVNFQHAFIAQMASGRVGIFERQVGVRGDSGREKIRELYGPSVPQLAERDHITEEVNQKARERFNQRFNQQADRHLRRMGVR</sequence>
<comment type="caution">
    <text evidence="2">The sequence shown here is derived from an EMBL/GenBank/DDBJ whole genome shotgun (WGS) entry which is preliminary data.</text>
</comment>
<evidence type="ECO:0000313" key="1">
    <source>
        <dbReference type="EMBL" id="MBK5073230.1"/>
    </source>
</evidence>
<dbReference type="EMBL" id="JADRCP010000001">
    <property type="protein sequence ID" value="MBK5176539.1"/>
    <property type="molecule type" value="Genomic_DNA"/>
</dbReference>
<dbReference type="AlphaFoldDB" id="A0A9D7FTJ6"/>
<evidence type="ECO:0000313" key="3">
    <source>
        <dbReference type="Proteomes" id="UP000807542"/>
    </source>
</evidence>
<dbReference type="Proteomes" id="UP000807542">
    <property type="component" value="Unassembled WGS sequence"/>
</dbReference>
<dbReference type="Proteomes" id="UP001296969">
    <property type="component" value="Unassembled WGS sequence"/>
</dbReference>
<evidence type="ECO:0000313" key="4">
    <source>
        <dbReference type="Proteomes" id="UP001296969"/>
    </source>
</evidence>
<gene>
    <name evidence="2" type="ORF">I2492_09400</name>
    <name evidence="1" type="ORF">I2493_09400</name>
</gene>
<evidence type="ECO:0000313" key="2">
    <source>
        <dbReference type="EMBL" id="MBK5176539.1"/>
    </source>
</evidence>